<accession>A0A9P1N155</accession>
<protein>
    <recommendedName>
        <fullName evidence="8">Transthyretin-like family protein</fullName>
    </recommendedName>
</protein>
<dbReference type="InterPro" id="IPR038479">
    <property type="entry name" value="Transthyretin-like_sf"/>
</dbReference>
<name>A0A9P1N155_9PELO</name>
<dbReference type="InterPro" id="IPR001534">
    <property type="entry name" value="Transthyretin-like"/>
</dbReference>
<dbReference type="Proteomes" id="UP001152747">
    <property type="component" value="Unassembled WGS sequence"/>
</dbReference>
<dbReference type="Pfam" id="PF01060">
    <property type="entry name" value="TTR-52"/>
    <property type="match status" value="1"/>
</dbReference>
<comment type="caution">
    <text evidence="6">The sequence shown here is derived from an EMBL/GenBank/DDBJ whole genome shotgun (WGS) entry which is preliminary data.</text>
</comment>
<evidence type="ECO:0008006" key="8">
    <source>
        <dbReference type="Google" id="ProtNLM"/>
    </source>
</evidence>
<organism evidence="6 7">
    <name type="scientific">Caenorhabditis angaria</name>
    <dbReference type="NCBI Taxonomy" id="860376"/>
    <lineage>
        <taxon>Eukaryota</taxon>
        <taxon>Metazoa</taxon>
        <taxon>Ecdysozoa</taxon>
        <taxon>Nematoda</taxon>
        <taxon>Chromadorea</taxon>
        <taxon>Rhabditida</taxon>
        <taxon>Rhabditina</taxon>
        <taxon>Rhabditomorpha</taxon>
        <taxon>Rhabditoidea</taxon>
        <taxon>Rhabditidae</taxon>
        <taxon>Peloderinae</taxon>
        <taxon>Caenorhabditis</taxon>
    </lineage>
</organism>
<comment type="similarity">
    <text evidence="2">Belongs to the nematode transthyretin-like family.</text>
</comment>
<comment type="subcellular location">
    <subcellularLocation>
        <location evidence="1">Secreted</location>
    </subcellularLocation>
</comment>
<evidence type="ECO:0000313" key="6">
    <source>
        <dbReference type="EMBL" id="CAI5447670.1"/>
    </source>
</evidence>
<keyword evidence="7" id="KW-1185">Reference proteome</keyword>
<evidence type="ECO:0000256" key="3">
    <source>
        <dbReference type="ARBA" id="ARBA00022525"/>
    </source>
</evidence>
<evidence type="ECO:0000256" key="2">
    <source>
        <dbReference type="ARBA" id="ARBA00010112"/>
    </source>
</evidence>
<gene>
    <name evidence="6" type="ORF">CAMP_LOCUS10307</name>
</gene>
<sequence>MLLQFAVLLSLPGFSSQEVFYKSDIAFRIKGQVVCDKELAPNVAVQLWDRNKWVGNSVHLNSTITDSKGHYEISGTVHAHSFSPMIKIVNHTCLANPGCFLTSYYVFALSFSDYEQPNWEFDLKPRTHLQYGSGFCKH</sequence>
<dbReference type="PANTHER" id="PTHR21700:SF3">
    <property type="entry name" value="TRANSTHYRETIN-LIKE PROTEIN 5"/>
    <property type="match status" value="1"/>
</dbReference>
<evidence type="ECO:0000256" key="1">
    <source>
        <dbReference type="ARBA" id="ARBA00004613"/>
    </source>
</evidence>
<keyword evidence="3" id="KW-0964">Secreted</keyword>
<keyword evidence="4 5" id="KW-0732">Signal</keyword>
<dbReference type="EMBL" id="CANHGI010000004">
    <property type="protein sequence ID" value="CAI5447670.1"/>
    <property type="molecule type" value="Genomic_DNA"/>
</dbReference>
<evidence type="ECO:0000256" key="4">
    <source>
        <dbReference type="ARBA" id="ARBA00022729"/>
    </source>
</evidence>
<evidence type="ECO:0000256" key="5">
    <source>
        <dbReference type="SAM" id="SignalP"/>
    </source>
</evidence>
<feature type="signal peptide" evidence="5">
    <location>
        <begin position="1"/>
        <end position="17"/>
    </location>
</feature>
<dbReference type="GO" id="GO:0009986">
    <property type="term" value="C:cell surface"/>
    <property type="evidence" value="ECO:0007669"/>
    <property type="project" value="InterPro"/>
</dbReference>
<dbReference type="PANTHER" id="PTHR21700">
    <property type="entry name" value="TRANSTHYRETIN-LIKE FAMILY PROTEIN-RELATED"/>
    <property type="match status" value="1"/>
</dbReference>
<dbReference type="GO" id="GO:0005576">
    <property type="term" value="C:extracellular region"/>
    <property type="evidence" value="ECO:0007669"/>
    <property type="project" value="UniProtKB-SubCell"/>
</dbReference>
<dbReference type="Gene3D" id="2.60.40.3330">
    <property type="match status" value="1"/>
</dbReference>
<feature type="chain" id="PRO_5040404965" description="Transthyretin-like family protein" evidence="5">
    <location>
        <begin position="18"/>
        <end position="138"/>
    </location>
</feature>
<evidence type="ECO:0000313" key="7">
    <source>
        <dbReference type="Proteomes" id="UP001152747"/>
    </source>
</evidence>
<reference evidence="6" key="1">
    <citation type="submission" date="2022-11" db="EMBL/GenBank/DDBJ databases">
        <authorList>
            <person name="Kikuchi T."/>
        </authorList>
    </citation>
    <scope>NUCLEOTIDE SEQUENCE</scope>
    <source>
        <strain evidence="6">PS1010</strain>
    </source>
</reference>
<proteinExistence type="inferred from homology"/>
<dbReference type="AlphaFoldDB" id="A0A9P1N155"/>